<keyword evidence="1" id="KW-0812">Transmembrane</keyword>
<reference evidence="3" key="1">
    <citation type="submission" date="2019-11" db="EMBL/GenBank/DDBJ databases">
        <title>Acidithiobacillus ferrianus sp. nov.: a facultatively anaerobic and extremely acidophilic chemolithoautotroph.</title>
        <authorList>
            <person name="Norris P.R."/>
            <person name="Falagan C."/>
            <person name="Moya-Beltran A."/>
            <person name="Castro M."/>
            <person name="Quatrini R."/>
            <person name="Johnson D.B."/>
        </authorList>
    </citation>
    <scope>NUCLEOTIDE SEQUENCE [LARGE SCALE GENOMIC DNA]</scope>
    <source>
        <strain evidence="3">MG</strain>
    </source>
</reference>
<dbReference type="AlphaFoldDB" id="A0A845UD80"/>
<comment type="caution">
    <text evidence="3">The sequence shown here is derived from an EMBL/GenBank/DDBJ whole genome shotgun (WGS) entry which is preliminary data.</text>
</comment>
<accession>A0A845UD80</accession>
<feature type="transmembrane region" description="Helical" evidence="1">
    <location>
        <begin position="32"/>
        <end position="53"/>
    </location>
</feature>
<keyword evidence="1" id="KW-1133">Transmembrane helix</keyword>
<sequence>MFWAGSYYVLLVIYAAIEIWHHEVIHISLAGIYYSTFIGAITSALIYVLWYILMKELRGVTSAVIQMLVPVIVAISSAPLLVEQITTRLILAGATMLTGILLVTISKTNIAK</sequence>
<evidence type="ECO:0000313" key="3">
    <source>
        <dbReference type="EMBL" id="NDU42570.1"/>
    </source>
</evidence>
<feature type="transmembrane region" description="Helical" evidence="1">
    <location>
        <begin position="6"/>
        <end position="25"/>
    </location>
</feature>
<proteinExistence type="predicted"/>
<dbReference type="SUPFAM" id="SSF103481">
    <property type="entry name" value="Multidrug resistance efflux transporter EmrE"/>
    <property type="match status" value="1"/>
</dbReference>
<keyword evidence="1" id="KW-0472">Membrane</keyword>
<evidence type="ECO:0000259" key="2">
    <source>
        <dbReference type="Pfam" id="PF00892"/>
    </source>
</evidence>
<feature type="transmembrane region" description="Helical" evidence="1">
    <location>
        <begin position="89"/>
        <end position="106"/>
    </location>
</feature>
<organism evidence="3">
    <name type="scientific">Acidithiobacillus ferrianus</name>
    <dbReference type="NCBI Taxonomy" id="2678518"/>
    <lineage>
        <taxon>Bacteria</taxon>
        <taxon>Pseudomonadati</taxon>
        <taxon>Pseudomonadota</taxon>
        <taxon>Acidithiobacillia</taxon>
        <taxon>Acidithiobacillales</taxon>
        <taxon>Acidithiobacillaceae</taxon>
        <taxon>Acidithiobacillus</taxon>
    </lineage>
</organism>
<feature type="domain" description="EamA" evidence="2">
    <location>
        <begin position="9"/>
        <end position="104"/>
    </location>
</feature>
<dbReference type="InterPro" id="IPR037185">
    <property type="entry name" value="EmrE-like"/>
</dbReference>
<protein>
    <submittedName>
        <fullName evidence="3">EamA family transporter</fullName>
    </submittedName>
</protein>
<name>A0A845UD80_9PROT</name>
<dbReference type="Pfam" id="PF00892">
    <property type="entry name" value="EamA"/>
    <property type="match status" value="1"/>
</dbReference>
<dbReference type="GO" id="GO:0016020">
    <property type="term" value="C:membrane"/>
    <property type="evidence" value="ECO:0007669"/>
    <property type="project" value="InterPro"/>
</dbReference>
<gene>
    <name evidence="3" type="ORF">GL267_07915</name>
</gene>
<dbReference type="InterPro" id="IPR000620">
    <property type="entry name" value="EamA_dom"/>
</dbReference>
<evidence type="ECO:0000256" key="1">
    <source>
        <dbReference type="SAM" id="Phobius"/>
    </source>
</evidence>
<dbReference type="EMBL" id="WNJL01000030">
    <property type="protein sequence ID" value="NDU42570.1"/>
    <property type="molecule type" value="Genomic_DNA"/>
</dbReference>
<feature type="transmembrane region" description="Helical" evidence="1">
    <location>
        <begin position="59"/>
        <end position="82"/>
    </location>
</feature>